<dbReference type="SMART" id="SM00202">
    <property type="entry name" value="SR"/>
    <property type="match status" value="3"/>
</dbReference>
<comment type="catalytic activity">
    <reaction evidence="14 16">
        <text>L-lysyl-[protein] + O2 + H2O = (S)-2-amino-6-oxohexanoyl-[protein] + H2O2 + NH4(+)</text>
        <dbReference type="Rhea" id="RHEA:24544"/>
        <dbReference type="Rhea" id="RHEA-COMP:9752"/>
        <dbReference type="Rhea" id="RHEA-COMP:12448"/>
        <dbReference type="ChEBI" id="CHEBI:15377"/>
        <dbReference type="ChEBI" id="CHEBI:15379"/>
        <dbReference type="ChEBI" id="CHEBI:16240"/>
        <dbReference type="ChEBI" id="CHEBI:28938"/>
        <dbReference type="ChEBI" id="CHEBI:29969"/>
        <dbReference type="ChEBI" id="CHEBI:131803"/>
        <dbReference type="EC" id="1.4.3.13"/>
    </reaction>
</comment>
<dbReference type="PROSITE" id="PS50287">
    <property type="entry name" value="SRCR_2"/>
    <property type="match status" value="3"/>
</dbReference>
<keyword evidence="9 16" id="KW-0801">TPQ</keyword>
<dbReference type="InterPro" id="IPR001695">
    <property type="entry name" value="Lysyl_oxidase"/>
</dbReference>
<proteinExistence type="inferred from homology"/>
<evidence type="ECO:0000256" key="2">
    <source>
        <dbReference type="ARBA" id="ARBA00004239"/>
    </source>
</evidence>
<feature type="disulfide bond" evidence="15">
    <location>
        <begin position="83"/>
        <end position="144"/>
    </location>
</feature>
<dbReference type="Pfam" id="PF01186">
    <property type="entry name" value="Lysyl_oxidase"/>
    <property type="match status" value="1"/>
</dbReference>
<dbReference type="GO" id="GO:0004720">
    <property type="term" value="F:protein-lysine 6-oxidase activity"/>
    <property type="evidence" value="ECO:0007669"/>
    <property type="project" value="UniProtKB-UniRule"/>
</dbReference>
<dbReference type="InterPro" id="IPR050912">
    <property type="entry name" value="LOX-like_protein"/>
</dbReference>
<keyword evidence="4 16" id="KW-0886">LTQ</keyword>
<evidence type="ECO:0000256" key="9">
    <source>
        <dbReference type="ARBA" id="ARBA00022772"/>
    </source>
</evidence>
<evidence type="ECO:0000256" key="13">
    <source>
        <dbReference type="ARBA" id="ARBA00023180"/>
    </source>
</evidence>
<evidence type="ECO:0000259" key="19">
    <source>
        <dbReference type="PROSITE" id="PS50287"/>
    </source>
</evidence>
<evidence type="ECO:0000256" key="7">
    <source>
        <dbReference type="ARBA" id="ARBA00022729"/>
    </source>
</evidence>
<dbReference type="GeneTree" id="ENSGT00940000158157"/>
<keyword evidence="7 18" id="KW-0732">Signal</keyword>
<dbReference type="GO" id="GO:0030199">
    <property type="term" value="P:collagen fibril organization"/>
    <property type="evidence" value="ECO:0007669"/>
    <property type="project" value="TreeGrafter"/>
</dbReference>
<evidence type="ECO:0000256" key="17">
    <source>
        <dbReference type="SAM" id="MobiDB-lite"/>
    </source>
</evidence>
<name>A0A8C4N7E9_EPTBU</name>
<dbReference type="SUPFAM" id="SSF56487">
    <property type="entry name" value="SRCR-like"/>
    <property type="match status" value="3"/>
</dbReference>
<evidence type="ECO:0000256" key="1">
    <source>
        <dbReference type="ARBA" id="ARBA00001935"/>
    </source>
</evidence>
<dbReference type="Ensembl" id="ENSEBUT00000003073.1">
    <property type="protein sequence ID" value="ENSEBUP00000002715.1"/>
    <property type="gene ID" value="ENSEBUG00000002062.1"/>
</dbReference>
<dbReference type="InterPro" id="IPR036772">
    <property type="entry name" value="SRCR-like_dom_sf"/>
</dbReference>
<dbReference type="FunFam" id="3.10.250.10:FF:000001">
    <property type="entry name" value="Lysyl oxidase 4 isoform X1"/>
    <property type="match status" value="2"/>
</dbReference>
<keyword evidence="12 15" id="KW-1015">Disulfide bond</keyword>
<evidence type="ECO:0000256" key="5">
    <source>
        <dbReference type="ARBA" id="ARBA00022525"/>
    </source>
</evidence>
<protein>
    <recommendedName>
        <fullName evidence="16">Lysyl oxidase homolog</fullName>
        <ecNumber evidence="16">1.4.3.13</ecNumber>
    </recommendedName>
</protein>
<feature type="domain" description="SRCR" evidence="19">
    <location>
        <begin position="272"/>
        <end position="376"/>
    </location>
</feature>
<dbReference type="PROSITE" id="PS00420">
    <property type="entry name" value="SRCR_1"/>
    <property type="match status" value="2"/>
</dbReference>
<keyword evidence="21" id="KW-1185">Reference proteome</keyword>
<feature type="compositionally biased region" description="Basic residues" evidence="17">
    <location>
        <begin position="780"/>
        <end position="801"/>
    </location>
</feature>
<feature type="disulfide bond" evidence="15">
    <location>
        <begin position="70"/>
        <end position="134"/>
    </location>
</feature>
<dbReference type="EC" id="1.4.3.13" evidence="16"/>
<dbReference type="Pfam" id="PF00530">
    <property type="entry name" value="SRCR"/>
    <property type="match status" value="3"/>
</dbReference>
<keyword evidence="11 16" id="KW-0186">Copper</keyword>
<keyword evidence="5 16" id="KW-0964">Secreted</keyword>
<organism evidence="20 21">
    <name type="scientific">Eptatretus burgeri</name>
    <name type="common">Inshore hagfish</name>
    <dbReference type="NCBI Taxonomy" id="7764"/>
    <lineage>
        <taxon>Eukaryota</taxon>
        <taxon>Metazoa</taxon>
        <taxon>Chordata</taxon>
        <taxon>Craniata</taxon>
        <taxon>Vertebrata</taxon>
        <taxon>Cyclostomata</taxon>
        <taxon>Myxini</taxon>
        <taxon>Myxiniformes</taxon>
        <taxon>Myxinidae</taxon>
        <taxon>Eptatretinae</taxon>
        <taxon>Eptatretus</taxon>
    </lineage>
</organism>
<feature type="disulfide bond" evidence="15">
    <location>
        <begin position="114"/>
        <end position="124"/>
    </location>
</feature>
<sequence length="825" mass="92075">MQYFARPGTRNMELPVLIVFLWAKSLGFQALASPQNHSKAAVVLRMAGYPRKQHEGRLELWREGEWGTVCDDGFSLKAAHVACRQLGYTEATGWTHSAHYGMGTGKIWLDEVMCRGLEESLADCRFPGWGQTDCTHEEDAGIVCSTKRRPGFPPPGMQAVGVRLRGGALLGEGRIEVIIGGLWGTVCDRGWGMAAASIACRQLGFGTALEAAKSARMGQGIGPIHMTNVLCRGNERSLLSCFYGNASSSGCRHTDDAAIRCNTPNLDIVNQIRLVSGTTTYEGRVEVKQGNSWGTVCSTNWTTKDAMVVCRQLGLGYALHALKEVWYWAGSSDANEVVLSGLSCRGWEPSLLACPHDNLMTCKLGGSQHAAGVICVDTAPDLLINASLVQGSAYIEDRPLHMLDCAAEEGCLSESARYVPWPYGSRRLLRFSSQVMNLGRADFKPKMGRHSWLWHACHQHYHSMNIFTHYDILARNGSRVAEGHKASFCLEDSECAEGVRKRYECANFGNQGITVGCSDSYLHDIDCQWIDVTDVPPGDYIFQILINPEFEVSESDFTNNAMRCAAKYDGYRIFFQNCHIAESYSMEMERSMERYLVQIQKQGIANHVMDTMQGSSRAPKLTTQQPLSTWRATMTQETTLPMLEVLSTSNIVVTTTQNTTMTATANGAKITALSVTYRMRTRLASTTQGAEIRASPIIHRTVTRPSSITQRVTRSPSIARRIRLRTRVPTRRANPRNRLRKQRVRPNGRATKSTTTSRPRLAMRRVRPMTRSTTQEARPRTSRRKHRVRPNIWTKYKHRTRASLTAGRGRIRNSSKAGRHKNKRQ</sequence>
<evidence type="ECO:0000256" key="10">
    <source>
        <dbReference type="ARBA" id="ARBA00023002"/>
    </source>
</evidence>
<comment type="PTM">
    <text evidence="16">The lysine tyrosylquinone cross-link (LTQ) is generated by condensation of the epsilon-amino group of a lysine with a topaquinone produced by oxidation of tyrosine.</text>
</comment>
<evidence type="ECO:0000313" key="20">
    <source>
        <dbReference type="Ensembl" id="ENSEBUP00000002715.1"/>
    </source>
</evidence>
<comment type="cofactor">
    <cofactor evidence="1 16">
        <name>Cu cation</name>
        <dbReference type="ChEBI" id="CHEBI:23378"/>
    </cofactor>
</comment>
<dbReference type="GO" id="GO:0005615">
    <property type="term" value="C:extracellular space"/>
    <property type="evidence" value="ECO:0007669"/>
    <property type="project" value="UniProtKB-UniRule"/>
</dbReference>
<evidence type="ECO:0000256" key="3">
    <source>
        <dbReference type="ARBA" id="ARBA00007492"/>
    </source>
</evidence>
<keyword evidence="13" id="KW-0325">Glycoprotein</keyword>
<feature type="disulfide bond" evidence="15">
    <location>
        <begin position="187"/>
        <end position="251"/>
    </location>
</feature>
<feature type="chain" id="PRO_5034771029" description="Lysyl oxidase homolog" evidence="18">
    <location>
        <begin position="28"/>
        <end position="825"/>
    </location>
</feature>
<keyword evidence="6 16" id="KW-0479">Metal-binding</keyword>
<dbReference type="PRINTS" id="PR00258">
    <property type="entry name" value="SPERACTRCPTR"/>
</dbReference>
<dbReference type="PANTHER" id="PTHR45817:SF4">
    <property type="entry name" value="LYSYL OXIDASE-LIKE-RELATED"/>
    <property type="match status" value="1"/>
</dbReference>
<dbReference type="PRINTS" id="PR00074">
    <property type="entry name" value="LYSYLOXIDASE"/>
</dbReference>
<feature type="region of interest" description="Disordered" evidence="17">
    <location>
        <begin position="727"/>
        <end position="825"/>
    </location>
</feature>
<accession>A0A8C4N7E9</accession>
<feature type="compositionally biased region" description="Basic residues" evidence="17">
    <location>
        <begin position="809"/>
        <end position="825"/>
    </location>
</feature>
<evidence type="ECO:0000256" key="14">
    <source>
        <dbReference type="ARBA" id="ARBA00047861"/>
    </source>
</evidence>
<evidence type="ECO:0000256" key="16">
    <source>
        <dbReference type="RuleBase" id="RU367046"/>
    </source>
</evidence>
<evidence type="ECO:0000256" key="18">
    <source>
        <dbReference type="SAM" id="SignalP"/>
    </source>
</evidence>
<feature type="disulfide bond" evidence="15">
    <location>
        <begin position="200"/>
        <end position="261"/>
    </location>
</feature>
<evidence type="ECO:0000256" key="11">
    <source>
        <dbReference type="ARBA" id="ARBA00023008"/>
    </source>
</evidence>
<keyword evidence="10 16" id="KW-0560">Oxidoreductase</keyword>
<dbReference type="Proteomes" id="UP000694388">
    <property type="component" value="Unplaced"/>
</dbReference>
<keyword evidence="8" id="KW-0677">Repeat</keyword>
<dbReference type="InterPro" id="IPR001190">
    <property type="entry name" value="SRCR"/>
</dbReference>
<reference evidence="20" key="1">
    <citation type="submission" date="2025-08" db="UniProtKB">
        <authorList>
            <consortium name="Ensembl"/>
        </authorList>
    </citation>
    <scope>IDENTIFICATION</scope>
</reference>
<evidence type="ECO:0000313" key="21">
    <source>
        <dbReference type="Proteomes" id="UP000694388"/>
    </source>
</evidence>
<dbReference type="FunFam" id="3.10.250.10:FF:000008">
    <property type="entry name" value="Lysyl oxidase homolog 2"/>
    <property type="match status" value="1"/>
</dbReference>
<reference evidence="20" key="2">
    <citation type="submission" date="2025-09" db="UniProtKB">
        <authorList>
            <consortium name="Ensembl"/>
        </authorList>
    </citation>
    <scope>IDENTIFICATION</scope>
</reference>
<feature type="domain" description="SRCR" evidence="19">
    <location>
        <begin position="162"/>
        <end position="262"/>
    </location>
</feature>
<evidence type="ECO:0000256" key="8">
    <source>
        <dbReference type="ARBA" id="ARBA00022737"/>
    </source>
</evidence>
<feature type="compositionally biased region" description="Basic residues" evidence="17">
    <location>
        <begin position="727"/>
        <end position="746"/>
    </location>
</feature>
<comment type="subcellular location">
    <subcellularLocation>
        <location evidence="2 16">Secreted</location>
        <location evidence="2 16">Extracellular space</location>
    </subcellularLocation>
</comment>
<dbReference type="Gene3D" id="3.10.250.10">
    <property type="entry name" value="SRCR-like domain"/>
    <property type="match status" value="3"/>
</dbReference>
<comment type="similarity">
    <text evidence="3 16">Belongs to the lysyl oxidase family.</text>
</comment>
<evidence type="ECO:0000256" key="4">
    <source>
        <dbReference type="ARBA" id="ARBA00022477"/>
    </source>
</evidence>
<feature type="disulfide bond" evidence="15">
    <location>
        <begin position="344"/>
        <end position="354"/>
    </location>
</feature>
<dbReference type="GO" id="GO:0016020">
    <property type="term" value="C:membrane"/>
    <property type="evidence" value="ECO:0007669"/>
    <property type="project" value="InterPro"/>
</dbReference>
<dbReference type="AlphaFoldDB" id="A0A8C4N7E9"/>
<evidence type="ECO:0000256" key="12">
    <source>
        <dbReference type="ARBA" id="ARBA00023157"/>
    </source>
</evidence>
<feature type="signal peptide" evidence="18">
    <location>
        <begin position="1"/>
        <end position="27"/>
    </location>
</feature>
<comment type="function">
    <text evidence="16">Mediates the post-translational oxidative deamination of lysine residues on target proteins leading to the formation of deaminated lysine (allysine).</text>
</comment>
<dbReference type="PANTHER" id="PTHR45817">
    <property type="entry name" value="LYSYL OXIDASE-LIKE-RELATED"/>
    <property type="match status" value="1"/>
</dbReference>
<comment type="caution">
    <text evidence="15">Lacks conserved residue(s) required for the propagation of feature annotation.</text>
</comment>
<feature type="disulfide bond" evidence="15">
    <location>
        <begin position="231"/>
        <end position="241"/>
    </location>
</feature>
<feature type="domain" description="SRCR" evidence="19">
    <location>
        <begin position="44"/>
        <end position="145"/>
    </location>
</feature>
<evidence type="ECO:0000256" key="6">
    <source>
        <dbReference type="ARBA" id="ARBA00022723"/>
    </source>
</evidence>
<dbReference type="GO" id="GO:0005507">
    <property type="term" value="F:copper ion binding"/>
    <property type="evidence" value="ECO:0007669"/>
    <property type="project" value="UniProtKB-UniRule"/>
</dbReference>
<evidence type="ECO:0000256" key="15">
    <source>
        <dbReference type="PROSITE-ProRule" id="PRU00196"/>
    </source>
</evidence>